<organism evidence="2 3">
    <name type="scientific">Trifolium pratense</name>
    <name type="common">Red clover</name>
    <dbReference type="NCBI Taxonomy" id="57577"/>
    <lineage>
        <taxon>Eukaryota</taxon>
        <taxon>Viridiplantae</taxon>
        <taxon>Streptophyta</taxon>
        <taxon>Embryophyta</taxon>
        <taxon>Tracheophyta</taxon>
        <taxon>Spermatophyta</taxon>
        <taxon>Magnoliopsida</taxon>
        <taxon>eudicotyledons</taxon>
        <taxon>Gunneridae</taxon>
        <taxon>Pentapetalae</taxon>
        <taxon>rosids</taxon>
        <taxon>fabids</taxon>
        <taxon>Fabales</taxon>
        <taxon>Fabaceae</taxon>
        <taxon>Papilionoideae</taxon>
        <taxon>50 kb inversion clade</taxon>
        <taxon>NPAAA clade</taxon>
        <taxon>Hologalegina</taxon>
        <taxon>IRL clade</taxon>
        <taxon>Trifolieae</taxon>
        <taxon>Trifolium</taxon>
    </lineage>
</organism>
<dbReference type="Proteomes" id="UP000236291">
    <property type="component" value="Unassembled WGS sequence"/>
</dbReference>
<reference evidence="2 3" key="2">
    <citation type="journal article" date="2017" name="Front. Plant Sci.">
        <title>Gene Classification and Mining of Molecular Markers Useful in Red Clover (Trifolium pratense) Breeding.</title>
        <authorList>
            <person name="Istvanek J."/>
            <person name="Dluhosova J."/>
            <person name="Dluhos P."/>
            <person name="Patkova L."/>
            <person name="Nedelnik J."/>
            <person name="Repkova J."/>
        </authorList>
    </citation>
    <scope>NUCLEOTIDE SEQUENCE [LARGE SCALE GENOMIC DNA]</scope>
    <source>
        <strain evidence="3">cv. Tatra</strain>
        <tissue evidence="2">Young leaves</tissue>
    </source>
</reference>
<evidence type="ECO:0000256" key="1">
    <source>
        <dbReference type="SAM" id="MobiDB-lite"/>
    </source>
</evidence>
<sequence>MDSKKLRRKPKLERRNALKYFDYDAGSSSSSSSFDDSSGSLYTRSMELYDRTSFRIEGIEGELDRICKSLGLSGPEDFAIPAAAWEAMKFRSSSDILPSLKIEELKEEDELSEKCEDRDSVRVNDEVAETVVVGSGGGGINGIRPPMIKPPPGMRVRVVDNTCSTWDLLKELAPVVEGEEGVFNREMAEKESEEVDRVSPKREEEDVVVDNVAMIAEIVDGLSDFSTSNEDDSSSTGTEPRSNNVSPNGRIKRIITPGCWQKGEFLGGGSFGSVYEGISE</sequence>
<dbReference type="EMBL" id="ASHM01013528">
    <property type="protein sequence ID" value="PNX95493.1"/>
    <property type="molecule type" value="Genomic_DNA"/>
</dbReference>
<accession>A0A2K3MXG5</accession>
<comment type="caution">
    <text evidence="2">The sequence shown here is derived from an EMBL/GenBank/DDBJ whole genome shotgun (WGS) entry which is preliminary data.</text>
</comment>
<feature type="region of interest" description="Disordered" evidence="1">
    <location>
        <begin position="223"/>
        <end position="251"/>
    </location>
</feature>
<dbReference type="AlphaFoldDB" id="A0A2K3MXG5"/>
<name>A0A2K3MXG5_TRIPR</name>
<reference evidence="2 3" key="1">
    <citation type="journal article" date="2014" name="Am. J. Bot.">
        <title>Genome assembly and annotation for red clover (Trifolium pratense; Fabaceae).</title>
        <authorList>
            <person name="Istvanek J."/>
            <person name="Jaros M."/>
            <person name="Krenek A."/>
            <person name="Repkova J."/>
        </authorList>
    </citation>
    <scope>NUCLEOTIDE SEQUENCE [LARGE SCALE GENOMIC DNA]</scope>
    <source>
        <strain evidence="3">cv. Tatra</strain>
        <tissue evidence="2">Young leaves</tissue>
    </source>
</reference>
<keyword evidence="2" id="KW-0808">Transferase</keyword>
<gene>
    <name evidence="2" type="ORF">L195_g018686</name>
</gene>
<dbReference type="GO" id="GO:0016301">
    <property type="term" value="F:kinase activity"/>
    <property type="evidence" value="ECO:0007669"/>
    <property type="project" value="UniProtKB-KW"/>
</dbReference>
<feature type="compositionally biased region" description="Polar residues" evidence="1">
    <location>
        <begin position="224"/>
        <end position="247"/>
    </location>
</feature>
<protein>
    <submittedName>
        <fullName evidence="2">Mitogen-activated protein kinase kinase kinase 1-like protein</fullName>
    </submittedName>
</protein>
<evidence type="ECO:0000313" key="3">
    <source>
        <dbReference type="Proteomes" id="UP000236291"/>
    </source>
</evidence>
<proteinExistence type="predicted"/>
<dbReference type="STRING" id="57577.A0A2K3MXG5"/>
<evidence type="ECO:0000313" key="2">
    <source>
        <dbReference type="EMBL" id="PNX95493.1"/>
    </source>
</evidence>
<keyword evidence="2" id="KW-0418">Kinase</keyword>